<sequence length="58" mass="6028">MPGVKIGHGVIIGANAVITKDILPSTIVAGVPAKPLRMRFSGPVIAHLLEMAWVELAA</sequence>
<dbReference type="EMBL" id="JACHIM010000001">
    <property type="protein sequence ID" value="MBB5073142.1"/>
    <property type="molecule type" value="Genomic_DNA"/>
</dbReference>
<name>A0A840NV61_9HYPH</name>
<keyword evidence="2" id="KW-0808">Transferase</keyword>
<dbReference type="GO" id="GO:0016740">
    <property type="term" value="F:transferase activity"/>
    <property type="evidence" value="ECO:0007669"/>
    <property type="project" value="UniProtKB-KW"/>
</dbReference>
<dbReference type="Gene3D" id="2.160.10.10">
    <property type="entry name" value="Hexapeptide repeat proteins"/>
    <property type="match status" value="1"/>
</dbReference>
<evidence type="ECO:0000313" key="2">
    <source>
        <dbReference type="EMBL" id="MBB5073142.1"/>
    </source>
</evidence>
<dbReference type="Proteomes" id="UP000561417">
    <property type="component" value="Unassembled WGS sequence"/>
</dbReference>
<accession>A0A840NV61</accession>
<keyword evidence="3" id="KW-1185">Reference proteome</keyword>
<comment type="similarity">
    <text evidence="1">Belongs to the transferase hexapeptide repeat family.</text>
</comment>
<evidence type="ECO:0000313" key="3">
    <source>
        <dbReference type="Proteomes" id="UP000561417"/>
    </source>
</evidence>
<organism evidence="2 3">
    <name type="scientific">Bartonella callosciuri</name>
    <dbReference type="NCBI Taxonomy" id="686223"/>
    <lineage>
        <taxon>Bacteria</taxon>
        <taxon>Pseudomonadati</taxon>
        <taxon>Pseudomonadota</taxon>
        <taxon>Alphaproteobacteria</taxon>
        <taxon>Hyphomicrobiales</taxon>
        <taxon>Bartonellaceae</taxon>
        <taxon>Bartonella</taxon>
    </lineage>
</organism>
<comment type="caution">
    <text evidence="2">The sequence shown here is derived from an EMBL/GenBank/DDBJ whole genome shotgun (WGS) entry which is preliminary data.</text>
</comment>
<dbReference type="InterPro" id="IPR011004">
    <property type="entry name" value="Trimer_LpxA-like_sf"/>
</dbReference>
<gene>
    <name evidence="2" type="ORF">HNQ69_000246</name>
</gene>
<evidence type="ECO:0000256" key="1">
    <source>
        <dbReference type="ARBA" id="ARBA00007274"/>
    </source>
</evidence>
<reference evidence="2 3" key="1">
    <citation type="submission" date="2020-08" db="EMBL/GenBank/DDBJ databases">
        <title>Genomic Encyclopedia of Type Strains, Phase IV (KMG-IV): sequencing the most valuable type-strain genomes for metagenomic binning, comparative biology and taxonomic classification.</title>
        <authorList>
            <person name="Goeker M."/>
        </authorList>
    </citation>
    <scope>NUCLEOTIDE SEQUENCE [LARGE SCALE GENOMIC DNA]</scope>
    <source>
        <strain evidence="2 3">DSM 28538</strain>
    </source>
</reference>
<dbReference type="PANTHER" id="PTHR43300">
    <property type="entry name" value="ACETYLTRANSFERASE"/>
    <property type="match status" value="1"/>
</dbReference>
<dbReference type="PANTHER" id="PTHR43300:SF11">
    <property type="entry name" value="ACETYLTRANSFERASE RV3034C-RELATED"/>
    <property type="match status" value="1"/>
</dbReference>
<dbReference type="AlphaFoldDB" id="A0A840NV61"/>
<dbReference type="SUPFAM" id="SSF51161">
    <property type="entry name" value="Trimeric LpxA-like enzymes"/>
    <property type="match status" value="1"/>
</dbReference>
<proteinExistence type="inferred from homology"/>
<protein>
    <submittedName>
        <fullName evidence="2">Acetyltransferase-like isoleucine patch superfamily enzyme</fullName>
    </submittedName>
</protein>
<dbReference type="InterPro" id="IPR050179">
    <property type="entry name" value="Trans_hexapeptide_repeat"/>
</dbReference>